<organism evidence="10 11">
    <name type="scientific">Mucilaginibacter gracilis</name>
    <dbReference type="NCBI Taxonomy" id="423350"/>
    <lineage>
        <taxon>Bacteria</taxon>
        <taxon>Pseudomonadati</taxon>
        <taxon>Bacteroidota</taxon>
        <taxon>Sphingobacteriia</taxon>
        <taxon>Sphingobacteriales</taxon>
        <taxon>Sphingobacteriaceae</taxon>
        <taxon>Mucilaginibacter</taxon>
    </lineage>
</organism>
<evidence type="ECO:0000313" key="10">
    <source>
        <dbReference type="EMBL" id="RKR84707.1"/>
    </source>
</evidence>
<dbReference type="InterPro" id="IPR002477">
    <property type="entry name" value="Peptidoglycan-bd-like"/>
</dbReference>
<dbReference type="Proteomes" id="UP000268007">
    <property type="component" value="Unassembled WGS sequence"/>
</dbReference>
<dbReference type="InterPro" id="IPR052905">
    <property type="entry name" value="LD-transpeptidase_YkuD-like"/>
</dbReference>
<dbReference type="CDD" id="cd16913">
    <property type="entry name" value="YkuD_like"/>
    <property type="match status" value="1"/>
</dbReference>
<dbReference type="AlphaFoldDB" id="A0A495J750"/>
<dbReference type="InterPro" id="IPR036366">
    <property type="entry name" value="PGBDSf"/>
</dbReference>
<dbReference type="GO" id="GO:0004180">
    <property type="term" value="F:carboxypeptidase activity"/>
    <property type="evidence" value="ECO:0007669"/>
    <property type="project" value="UniProtKB-ARBA"/>
</dbReference>
<feature type="chain" id="PRO_5019719079" evidence="8">
    <location>
        <begin position="26"/>
        <end position="550"/>
    </location>
</feature>
<dbReference type="InterPro" id="IPR036365">
    <property type="entry name" value="PGBD-like_sf"/>
</dbReference>
<comment type="caution">
    <text evidence="10">The sequence shown here is derived from an EMBL/GenBank/DDBJ whole genome shotgun (WGS) entry which is preliminary data.</text>
</comment>
<dbReference type="Gene3D" id="1.10.101.10">
    <property type="entry name" value="PGBD-like superfamily/PGBD"/>
    <property type="match status" value="1"/>
</dbReference>
<dbReference type="Gene3D" id="2.40.440.10">
    <property type="entry name" value="L,D-transpeptidase catalytic domain-like"/>
    <property type="match status" value="1"/>
</dbReference>
<dbReference type="GO" id="GO:0016740">
    <property type="term" value="F:transferase activity"/>
    <property type="evidence" value="ECO:0007669"/>
    <property type="project" value="UniProtKB-KW"/>
</dbReference>
<dbReference type="Pfam" id="PF01471">
    <property type="entry name" value="PG_binding_1"/>
    <property type="match status" value="1"/>
</dbReference>
<accession>A0A495J750</accession>
<keyword evidence="5 7" id="KW-0573">Peptidoglycan synthesis</keyword>
<keyword evidence="6 7" id="KW-0961">Cell wall biogenesis/degradation</keyword>
<feature type="active site" description="Proton donor/acceptor" evidence="7">
    <location>
        <position position="444"/>
    </location>
</feature>
<evidence type="ECO:0000256" key="2">
    <source>
        <dbReference type="ARBA" id="ARBA00005992"/>
    </source>
</evidence>
<evidence type="ECO:0000256" key="1">
    <source>
        <dbReference type="ARBA" id="ARBA00004752"/>
    </source>
</evidence>
<dbReference type="PANTHER" id="PTHR41533:SF2">
    <property type="entry name" value="BLR7131 PROTEIN"/>
    <property type="match status" value="1"/>
</dbReference>
<dbReference type="GO" id="GO:0008360">
    <property type="term" value="P:regulation of cell shape"/>
    <property type="evidence" value="ECO:0007669"/>
    <property type="project" value="UniProtKB-UniRule"/>
</dbReference>
<evidence type="ECO:0000313" key="11">
    <source>
        <dbReference type="Proteomes" id="UP000268007"/>
    </source>
</evidence>
<keyword evidence="4 7" id="KW-0133">Cell shape</keyword>
<evidence type="ECO:0000256" key="7">
    <source>
        <dbReference type="PROSITE-ProRule" id="PRU01373"/>
    </source>
</evidence>
<feature type="signal peptide" evidence="8">
    <location>
        <begin position="1"/>
        <end position="25"/>
    </location>
</feature>
<keyword evidence="8" id="KW-0732">Signal</keyword>
<dbReference type="PROSITE" id="PS52029">
    <property type="entry name" value="LD_TPASE"/>
    <property type="match status" value="1"/>
</dbReference>
<keyword evidence="3" id="KW-0808">Transferase</keyword>
<dbReference type="RefSeq" id="WP_121200515.1">
    <property type="nucleotide sequence ID" value="NZ_RBKU01000001.1"/>
</dbReference>
<evidence type="ECO:0000256" key="6">
    <source>
        <dbReference type="ARBA" id="ARBA00023316"/>
    </source>
</evidence>
<dbReference type="UniPathway" id="UPA00219"/>
<dbReference type="InterPro" id="IPR038063">
    <property type="entry name" value="Transpep_catalytic_dom"/>
</dbReference>
<dbReference type="GO" id="GO:0071555">
    <property type="term" value="P:cell wall organization"/>
    <property type="evidence" value="ECO:0007669"/>
    <property type="project" value="UniProtKB-UniRule"/>
</dbReference>
<dbReference type="Pfam" id="PF20142">
    <property type="entry name" value="Scaffold"/>
    <property type="match status" value="1"/>
</dbReference>
<dbReference type="EMBL" id="RBKU01000001">
    <property type="protein sequence ID" value="RKR84707.1"/>
    <property type="molecule type" value="Genomic_DNA"/>
</dbReference>
<dbReference type="InterPro" id="IPR045380">
    <property type="entry name" value="LD_TPept_scaffold_dom"/>
</dbReference>
<keyword evidence="11" id="KW-1185">Reference proteome</keyword>
<evidence type="ECO:0000259" key="9">
    <source>
        <dbReference type="PROSITE" id="PS52029"/>
    </source>
</evidence>
<dbReference type="GO" id="GO:0009252">
    <property type="term" value="P:peptidoglycan biosynthetic process"/>
    <property type="evidence" value="ECO:0007669"/>
    <property type="project" value="UniProtKB-UniPathway"/>
</dbReference>
<evidence type="ECO:0000256" key="3">
    <source>
        <dbReference type="ARBA" id="ARBA00022679"/>
    </source>
</evidence>
<dbReference type="PANTHER" id="PTHR41533">
    <property type="entry name" value="L,D-TRANSPEPTIDASE HI_1667-RELATED"/>
    <property type="match status" value="1"/>
</dbReference>
<proteinExistence type="inferred from homology"/>
<comment type="similarity">
    <text evidence="2">Belongs to the YkuD family.</text>
</comment>
<dbReference type="SUPFAM" id="SSF141523">
    <property type="entry name" value="L,D-transpeptidase catalytic domain-like"/>
    <property type="match status" value="1"/>
</dbReference>
<name>A0A495J750_9SPHI</name>
<sequence>MFNYRQAKILYLILVFISFFIDACAQQGKTPAKKDSLATDWNQTIPGNFSAQSKEYFDSTQVKVFFEKYPDLNSYEDLVQEFYSKRKFTFAWFEDGRLIEQADNLSNRTMDLKNDGVYKILPYQAVLDSLLYGINISTGKIRPDVILELMLTSQYFAFSRLAWQGMGTSASDSSRWYVPRKKIAYDQYLDSLLKAPAKSFFANEPVYRQYELLRHFLKIYRSLDAADEWNPVDTKSVNLKPGDTSAAIKEIKIRLLRLEDFQGDTFNESYDADLIIAVKQFQYRNGLDTSGRLNKETIMAMNVPLKIRIKQILVNMERARWLPVSLNADFLAVNIPGFTLHVYHADSLLWSCPVVVGQKVHQTSIFYGEIKYVVFSPYWNIPQSIVRAEVVPGLKKSPDYLLRHQMEITGYKEGLPIVRQKPGPENSLGLVKFLFPNSYNIYLHDTPKKSLFGETTRDFSHGCIRIMEPAKLAAFLLKNHNKWSGIKIKRAMNSGKEQYVSLEHKVPVFITYFTAFTDRRGLLNFRKDIYSLDDRLARMIISGEGFYETN</sequence>
<feature type="active site" description="Nucleophile" evidence="7">
    <location>
        <position position="463"/>
    </location>
</feature>
<gene>
    <name evidence="10" type="ORF">BDD43_4958</name>
</gene>
<dbReference type="SUPFAM" id="SSF47090">
    <property type="entry name" value="PGBD-like"/>
    <property type="match status" value="1"/>
</dbReference>
<evidence type="ECO:0000256" key="4">
    <source>
        <dbReference type="ARBA" id="ARBA00022960"/>
    </source>
</evidence>
<comment type="pathway">
    <text evidence="1 7">Cell wall biogenesis; peptidoglycan biosynthesis.</text>
</comment>
<protein>
    <submittedName>
        <fullName evidence="10">Murein L,D-transpeptidase YcbB/YkuD</fullName>
    </submittedName>
</protein>
<evidence type="ECO:0000256" key="8">
    <source>
        <dbReference type="SAM" id="SignalP"/>
    </source>
</evidence>
<evidence type="ECO:0000256" key="5">
    <source>
        <dbReference type="ARBA" id="ARBA00022984"/>
    </source>
</evidence>
<dbReference type="OrthoDB" id="9778545at2"/>
<reference evidence="10 11" key="1">
    <citation type="submission" date="2018-10" db="EMBL/GenBank/DDBJ databases">
        <title>Genomic Encyclopedia of Archaeal and Bacterial Type Strains, Phase II (KMG-II): from individual species to whole genera.</title>
        <authorList>
            <person name="Goeker M."/>
        </authorList>
    </citation>
    <scope>NUCLEOTIDE SEQUENCE [LARGE SCALE GENOMIC DNA]</scope>
    <source>
        <strain evidence="10 11">DSM 18602</strain>
    </source>
</reference>
<feature type="domain" description="L,D-TPase catalytic" evidence="9">
    <location>
        <begin position="329"/>
        <end position="491"/>
    </location>
</feature>
<dbReference type="InterPro" id="IPR005490">
    <property type="entry name" value="LD_TPept_cat_dom"/>
</dbReference>
<dbReference type="Pfam" id="PF03734">
    <property type="entry name" value="YkuD"/>
    <property type="match status" value="1"/>
</dbReference>